<dbReference type="Proteomes" id="UP000237647">
    <property type="component" value="Unassembled WGS sequence"/>
</dbReference>
<evidence type="ECO:0000256" key="1">
    <source>
        <dbReference type="ARBA" id="ARBA00022857"/>
    </source>
</evidence>
<comment type="caution">
    <text evidence="7">The sequence shown here is derived from an EMBL/GenBank/DDBJ whole genome shotgun (WGS) entry which is preliminary data.</text>
</comment>
<dbReference type="SUPFAM" id="SSF52283">
    <property type="entry name" value="Formate/glycerate dehydrogenase catalytic domain-like"/>
    <property type="match status" value="1"/>
</dbReference>
<dbReference type="OrthoDB" id="9805416at2"/>
<dbReference type="InterPro" id="IPR006140">
    <property type="entry name" value="D-isomer_DH_NAD-bd"/>
</dbReference>
<keyword evidence="2 4" id="KW-0560">Oxidoreductase</keyword>
<dbReference type="Pfam" id="PF02826">
    <property type="entry name" value="2-Hacid_dh_C"/>
    <property type="match status" value="1"/>
</dbReference>
<keyword evidence="8" id="KW-1185">Reference proteome</keyword>
<feature type="domain" description="D-isomer specific 2-hydroxyacid dehydrogenase catalytic" evidence="5">
    <location>
        <begin position="13"/>
        <end position="315"/>
    </location>
</feature>
<dbReference type="GO" id="GO:0030267">
    <property type="term" value="F:glyoxylate reductase (NADPH) activity"/>
    <property type="evidence" value="ECO:0007669"/>
    <property type="project" value="TreeGrafter"/>
</dbReference>
<organism evidence="7 8">
    <name type="scientific">Vreelandella songnenensis</name>
    <dbReference type="NCBI Taxonomy" id="1176243"/>
    <lineage>
        <taxon>Bacteria</taxon>
        <taxon>Pseudomonadati</taxon>
        <taxon>Pseudomonadota</taxon>
        <taxon>Gammaproteobacteria</taxon>
        <taxon>Oceanospirillales</taxon>
        <taxon>Halomonadaceae</taxon>
        <taxon>Vreelandella</taxon>
    </lineage>
</organism>
<dbReference type="InterPro" id="IPR006139">
    <property type="entry name" value="D-isomer_2_OHA_DH_cat_dom"/>
</dbReference>
<dbReference type="PROSITE" id="PS00671">
    <property type="entry name" value="D_2_HYDROXYACID_DH_3"/>
    <property type="match status" value="1"/>
</dbReference>
<sequence>MSASSVILIGDYSPRQRQQLETRFSTYSISHLASLNDVPESVRQTCQSIAYHGHSPFGPAEMDQLPQLALIANFGVGYDDIDIEAAVARGIKVTNTPNVLNDDVADLAVGMLLAVKRQLLAGDRWVREGEWARRGTFPLNANANGLRVGVLGMGRIGREIADRMAAFKSELHYQSRRPKNVPSTWQYHSTPLELAATVDVLFVTVVGGVDTRHLVSAKVLNALPVGAVVINVSRGSVIDEIALIEQLESGRLGGAGLDVFENEPTVNPGLLTLDNVILQPHQGSGTLQTREAMGDLQFANLDAFAAQRELLTPVN</sequence>
<dbReference type="PANTHER" id="PTHR10996:SF178">
    <property type="entry name" value="2-HYDROXYACID DEHYDROGENASE YGL185C-RELATED"/>
    <property type="match status" value="1"/>
</dbReference>
<evidence type="ECO:0000256" key="2">
    <source>
        <dbReference type="ARBA" id="ARBA00023002"/>
    </source>
</evidence>
<gene>
    <name evidence="7" type="ORF">B0H98_105131</name>
</gene>
<comment type="similarity">
    <text evidence="4">Belongs to the D-isomer specific 2-hydroxyacid dehydrogenase family.</text>
</comment>
<keyword evidence="1" id="KW-0521">NADP</keyword>
<dbReference type="PANTHER" id="PTHR10996">
    <property type="entry name" value="2-HYDROXYACID DEHYDROGENASE-RELATED"/>
    <property type="match status" value="1"/>
</dbReference>
<proteinExistence type="inferred from homology"/>
<dbReference type="GO" id="GO:0051287">
    <property type="term" value="F:NAD binding"/>
    <property type="evidence" value="ECO:0007669"/>
    <property type="project" value="InterPro"/>
</dbReference>
<evidence type="ECO:0000256" key="3">
    <source>
        <dbReference type="ARBA" id="ARBA00023027"/>
    </source>
</evidence>
<dbReference type="InterPro" id="IPR029753">
    <property type="entry name" value="D-isomer_DH_CS"/>
</dbReference>
<evidence type="ECO:0000259" key="5">
    <source>
        <dbReference type="Pfam" id="PF00389"/>
    </source>
</evidence>
<evidence type="ECO:0000313" key="8">
    <source>
        <dbReference type="Proteomes" id="UP000237647"/>
    </source>
</evidence>
<dbReference type="RefSeq" id="WP_106374930.1">
    <property type="nucleotide sequence ID" value="NZ_PVTK01000005.1"/>
</dbReference>
<evidence type="ECO:0000313" key="7">
    <source>
        <dbReference type="EMBL" id="PRY64470.1"/>
    </source>
</evidence>
<keyword evidence="3" id="KW-0520">NAD</keyword>
<feature type="domain" description="D-isomer specific 2-hydroxyacid dehydrogenase NAD-binding" evidence="6">
    <location>
        <begin position="109"/>
        <end position="283"/>
    </location>
</feature>
<dbReference type="CDD" id="cd12156">
    <property type="entry name" value="HPPR"/>
    <property type="match status" value="1"/>
</dbReference>
<dbReference type="GO" id="GO:0005829">
    <property type="term" value="C:cytosol"/>
    <property type="evidence" value="ECO:0007669"/>
    <property type="project" value="TreeGrafter"/>
</dbReference>
<dbReference type="InterPro" id="IPR036291">
    <property type="entry name" value="NAD(P)-bd_dom_sf"/>
</dbReference>
<evidence type="ECO:0000259" key="6">
    <source>
        <dbReference type="Pfam" id="PF02826"/>
    </source>
</evidence>
<protein>
    <submittedName>
        <fullName evidence="7">Lactate dehydrogenase-like 2-hydroxyacid dehydrogenase</fullName>
    </submittedName>
</protein>
<accession>A0A2T0V2S2</accession>
<name>A0A2T0V2S2_9GAMM</name>
<evidence type="ECO:0000256" key="4">
    <source>
        <dbReference type="RuleBase" id="RU003719"/>
    </source>
</evidence>
<dbReference type="GO" id="GO:0016618">
    <property type="term" value="F:hydroxypyruvate reductase [NAD(P)H] activity"/>
    <property type="evidence" value="ECO:0007669"/>
    <property type="project" value="TreeGrafter"/>
</dbReference>
<dbReference type="Gene3D" id="3.40.50.720">
    <property type="entry name" value="NAD(P)-binding Rossmann-like Domain"/>
    <property type="match status" value="2"/>
</dbReference>
<reference evidence="7 8" key="1">
    <citation type="submission" date="2018-03" db="EMBL/GenBank/DDBJ databases">
        <title>Genomic Encyclopedia of Type Strains, Phase III (KMG-III): the genomes of soil and plant-associated and newly described type strains.</title>
        <authorList>
            <person name="Whitman W."/>
        </authorList>
    </citation>
    <scope>NUCLEOTIDE SEQUENCE [LARGE SCALE GENOMIC DNA]</scope>
    <source>
        <strain evidence="7 8">CGMCC 1.12152</strain>
    </source>
</reference>
<dbReference type="Pfam" id="PF00389">
    <property type="entry name" value="2-Hacid_dh"/>
    <property type="match status" value="1"/>
</dbReference>
<dbReference type="EMBL" id="PVTK01000005">
    <property type="protein sequence ID" value="PRY64470.1"/>
    <property type="molecule type" value="Genomic_DNA"/>
</dbReference>
<dbReference type="SUPFAM" id="SSF51735">
    <property type="entry name" value="NAD(P)-binding Rossmann-fold domains"/>
    <property type="match status" value="1"/>
</dbReference>
<dbReference type="AlphaFoldDB" id="A0A2T0V2S2"/>
<dbReference type="FunFam" id="3.40.50.720:FF:000213">
    <property type="entry name" value="Putative 2-hydroxyacid dehydrogenase"/>
    <property type="match status" value="1"/>
</dbReference>
<dbReference type="InterPro" id="IPR050223">
    <property type="entry name" value="D-isomer_2-hydroxyacid_DH"/>
</dbReference>